<dbReference type="FunFam" id="1.10.1000.11:FF:000002">
    <property type="entry name" value="Cytohesin 1"/>
    <property type="match status" value="1"/>
</dbReference>
<protein>
    <recommendedName>
        <fullName evidence="4">SEC7 domain-containing protein</fullName>
    </recommendedName>
</protein>
<dbReference type="CDD" id="cd00171">
    <property type="entry name" value="Sec7"/>
    <property type="match status" value="1"/>
</dbReference>
<reference evidence="5 6" key="1">
    <citation type="journal article" date="2015" name="Genome Biol. Evol.">
        <title>Comparative Genomics of a Bacterivorous Green Alga Reveals Evolutionary Causalities and Consequences of Phago-Mixotrophic Mode of Nutrition.</title>
        <authorList>
            <person name="Burns J.A."/>
            <person name="Paasch A."/>
            <person name="Narechania A."/>
            <person name="Kim E."/>
        </authorList>
    </citation>
    <scope>NUCLEOTIDE SEQUENCE [LARGE SCALE GENOMIC DNA]</scope>
    <source>
        <strain evidence="5 6">PLY_AMNH</strain>
    </source>
</reference>
<dbReference type="PANTHER" id="PTHR10663">
    <property type="entry name" value="GUANYL-NUCLEOTIDE EXCHANGE FACTOR"/>
    <property type="match status" value="1"/>
</dbReference>
<dbReference type="GO" id="GO:0015031">
    <property type="term" value="P:protein transport"/>
    <property type="evidence" value="ECO:0007669"/>
    <property type="project" value="UniProtKB-KW"/>
</dbReference>
<keyword evidence="3" id="KW-0653">Protein transport</keyword>
<dbReference type="InterPro" id="IPR023394">
    <property type="entry name" value="Sec7_C_sf"/>
</dbReference>
<organism evidence="5 6">
    <name type="scientific">Cymbomonas tetramitiformis</name>
    <dbReference type="NCBI Taxonomy" id="36881"/>
    <lineage>
        <taxon>Eukaryota</taxon>
        <taxon>Viridiplantae</taxon>
        <taxon>Chlorophyta</taxon>
        <taxon>Pyramimonadophyceae</taxon>
        <taxon>Pyramimonadales</taxon>
        <taxon>Pyramimonadaceae</taxon>
        <taxon>Cymbomonas</taxon>
    </lineage>
</organism>
<evidence type="ECO:0000256" key="2">
    <source>
        <dbReference type="ARBA" id="ARBA00022448"/>
    </source>
</evidence>
<evidence type="ECO:0000256" key="3">
    <source>
        <dbReference type="ARBA" id="ARBA00022927"/>
    </source>
</evidence>
<dbReference type="AlphaFoldDB" id="A0AAE0FBC4"/>
<dbReference type="InterPro" id="IPR032691">
    <property type="entry name" value="Mon2/Sec7/BIG1-like_HUS"/>
</dbReference>
<dbReference type="Pfam" id="PF01369">
    <property type="entry name" value="Sec7"/>
    <property type="match status" value="1"/>
</dbReference>
<sequence length="781" mass="87241">MSVDDMDSPGDRARAQRKAAMLCAEIQALISIMRQNSKWALVPGYGYEDDLPEDPLLEDFKNLRRKIFSWRQWTSRDPFTYLAPFLEVISSVETSGPITGMALSTVHRILSQSFFDSRAQGAAEAMHAIVDAVTHCRFEATDPDADEVVLARILQALLACLRCPAGSLLSDDDVCSIVQACFRIGHQSGKEGELLQQMARQTMEQMVRLIFHRLADMPQVPLDMSLPPTPRSSFISNGGTVAENQTTPVESASNSVKDGTSAEHAELEPVVIGPPYGLPCVLEVFQFLVSLVGVDDSRDAEDLCVFALALINSALEEGAQSFAAHPQLLLLVRDDLVRNLLQAGTSSNLSVLSYLCAVFFSLYLNLRRSLKHQIEAFVRGVLLHLGDGRSVQYEQQRIALECLVDLCRQPTFMVDMYTNYDCSLECSNVFEDICSLLSKNAFPVNCPLSAVHLLSLEGLLAIVCGIADRSENEQPPPVLEQLKDATEYVDFWDDQLDIEGSMEYRTKWLRQRKFYKQRLQAGIEHYNRDYKKGIEYLQTIKMLPTPLDAKAVALFYKKSPGLDKTIVGEYLGDAKDFKIEVLDEYTKSFDFVDMTIDGSLRMFLDGFRLPGEAQKISRILEYFSACYYQHNGQKGENPSNAEPADSDSVYVLSYSIIMLNTDLHNKQVKKKMTLDQFVSNNRGTNGGQNWDRQVLTDIYETIAKDEIKLKEGDSVSASDWSDVMRKVANDGGLLLCSDGGLQYDQDLFALLWGPTIAAMSVVFDHTDDEVALKDVLDGFLG</sequence>
<evidence type="ECO:0000256" key="1">
    <source>
        <dbReference type="ARBA" id="ARBA00004514"/>
    </source>
</evidence>
<dbReference type="SMART" id="SM00222">
    <property type="entry name" value="Sec7"/>
    <property type="match status" value="1"/>
</dbReference>
<comment type="caution">
    <text evidence="5">The sequence shown here is derived from an EMBL/GenBank/DDBJ whole genome shotgun (WGS) entry which is preliminary data.</text>
</comment>
<proteinExistence type="predicted"/>
<dbReference type="SUPFAM" id="SSF48425">
    <property type="entry name" value="Sec7 domain"/>
    <property type="match status" value="1"/>
</dbReference>
<dbReference type="Pfam" id="PF12783">
    <property type="entry name" value="Sec7-like_HUS"/>
    <property type="match status" value="1"/>
</dbReference>
<gene>
    <name evidence="5" type="ORF">CYMTET_34225</name>
</gene>
<dbReference type="GO" id="GO:0032012">
    <property type="term" value="P:regulation of ARF protein signal transduction"/>
    <property type="evidence" value="ECO:0007669"/>
    <property type="project" value="InterPro"/>
</dbReference>
<dbReference type="InterPro" id="IPR032629">
    <property type="entry name" value="DCB_dom"/>
</dbReference>
<name>A0AAE0FBC4_9CHLO</name>
<dbReference type="InterPro" id="IPR035999">
    <property type="entry name" value="Sec7_dom_sf"/>
</dbReference>
<dbReference type="GO" id="GO:0016192">
    <property type="term" value="P:vesicle-mediated transport"/>
    <property type="evidence" value="ECO:0007669"/>
    <property type="project" value="UniProtKB-ARBA"/>
</dbReference>
<evidence type="ECO:0000259" key="4">
    <source>
        <dbReference type="PROSITE" id="PS50190"/>
    </source>
</evidence>
<dbReference type="GO" id="GO:0012505">
    <property type="term" value="C:endomembrane system"/>
    <property type="evidence" value="ECO:0007669"/>
    <property type="project" value="UniProtKB-ARBA"/>
</dbReference>
<keyword evidence="6" id="KW-1185">Reference proteome</keyword>
<dbReference type="GO" id="GO:0005829">
    <property type="term" value="C:cytosol"/>
    <property type="evidence" value="ECO:0007669"/>
    <property type="project" value="UniProtKB-SubCell"/>
</dbReference>
<dbReference type="PROSITE" id="PS50190">
    <property type="entry name" value="SEC7"/>
    <property type="match status" value="1"/>
</dbReference>
<dbReference type="EMBL" id="LGRX02021456">
    <property type="protein sequence ID" value="KAK3256646.1"/>
    <property type="molecule type" value="Genomic_DNA"/>
</dbReference>
<dbReference type="InterPro" id="IPR016024">
    <property type="entry name" value="ARM-type_fold"/>
</dbReference>
<dbReference type="SUPFAM" id="SSF48371">
    <property type="entry name" value="ARM repeat"/>
    <property type="match status" value="1"/>
</dbReference>
<dbReference type="Gene3D" id="1.10.1000.11">
    <property type="entry name" value="Arf Nucleotide-binding Site Opener,domain 2"/>
    <property type="match status" value="1"/>
</dbReference>
<dbReference type="Pfam" id="PF16213">
    <property type="entry name" value="DCB"/>
    <property type="match status" value="1"/>
</dbReference>
<comment type="subcellular location">
    <subcellularLocation>
        <location evidence="1">Cytoplasm</location>
        <location evidence="1">Cytosol</location>
    </subcellularLocation>
</comment>
<evidence type="ECO:0000313" key="5">
    <source>
        <dbReference type="EMBL" id="KAK3256646.1"/>
    </source>
</evidence>
<accession>A0AAE0FBC4</accession>
<feature type="non-terminal residue" evidence="5">
    <location>
        <position position="781"/>
    </location>
</feature>
<dbReference type="Gene3D" id="1.10.220.20">
    <property type="match status" value="1"/>
</dbReference>
<dbReference type="Proteomes" id="UP001190700">
    <property type="component" value="Unassembled WGS sequence"/>
</dbReference>
<dbReference type="GO" id="GO:0005085">
    <property type="term" value="F:guanyl-nucleotide exchange factor activity"/>
    <property type="evidence" value="ECO:0007669"/>
    <property type="project" value="InterPro"/>
</dbReference>
<evidence type="ECO:0000313" key="6">
    <source>
        <dbReference type="Proteomes" id="UP001190700"/>
    </source>
</evidence>
<dbReference type="InterPro" id="IPR000904">
    <property type="entry name" value="Sec7_dom"/>
</dbReference>
<feature type="domain" description="SEC7" evidence="4">
    <location>
        <begin position="508"/>
        <end position="705"/>
    </location>
</feature>
<dbReference type="PANTHER" id="PTHR10663:SF388">
    <property type="entry name" value="GOLGI-SPECIFIC BREFELDIN A-RESISTANCE GUANINE NUCLEOTIDE EXCHANGE FACTOR 1"/>
    <property type="match status" value="1"/>
</dbReference>
<keyword evidence="2" id="KW-0813">Transport</keyword>